<dbReference type="Pfam" id="PF07285">
    <property type="entry name" value="DUF1444"/>
    <property type="match status" value="1"/>
</dbReference>
<dbReference type="EMBL" id="CP150951">
    <property type="protein sequence ID" value="WZC47342.1"/>
    <property type="molecule type" value="Genomic_DNA"/>
</dbReference>
<keyword evidence="2" id="KW-1185">Reference proteome</keyword>
<sequence length="280" mass="30880">MTMRHFFITVFLIIASPLVGDVPRPDSIGETLVLLRDAIRDAGFPDAAINEKEQSVVSDPVDDDAMIAYPDNLHRSLQNASSDAERQAILDNFIIPFTGDLEEPDAFLPQSVMPVLRHVDYLNGADIDIALQQRPFAGDLFVAYVLDFPTHTAAITAERMVEEGYNADTLHNLALDNLAEKAQALTIEGTESGIYYLALDGYYENAMLLDDALWNSITSQIGPIAVSVPTRDFVMIAPQDNADLVKLMQDIRDDALAEAPYALSSTTFLWTDAGWKVMPE</sequence>
<dbReference type="Proteomes" id="UP001440612">
    <property type="component" value="Chromosome"/>
</dbReference>
<evidence type="ECO:0000313" key="1">
    <source>
        <dbReference type="EMBL" id="WZC47342.1"/>
    </source>
</evidence>
<organism evidence="1 2">
    <name type="scientific">Yoonia phaeophyticola</name>
    <dbReference type="NCBI Taxonomy" id="3137369"/>
    <lineage>
        <taxon>Bacteria</taxon>
        <taxon>Pseudomonadati</taxon>
        <taxon>Pseudomonadota</taxon>
        <taxon>Alphaproteobacteria</taxon>
        <taxon>Rhodobacterales</taxon>
        <taxon>Paracoccaceae</taxon>
        <taxon>Yoonia</taxon>
    </lineage>
</organism>
<gene>
    <name evidence="1" type="ORF">AABB29_10350</name>
</gene>
<proteinExistence type="predicted"/>
<dbReference type="InterPro" id="IPR010838">
    <property type="entry name" value="DUF1444"/>
</dbReference>
<reference evidence="2" key="1">
    <citation type="submission" date="2024-04" db="EMBL/GenBank/DDBJ databases">
        <title>Phylogenomic analyses of a clade within the roseobacter group suggest taxonomic reassignments of species of the genera Aestuariivita, Citreicella, Loktanella, Nautella, Pelagibaca, Ruegeria, Thalassobius, Thiobacimonas and Tropicibacter, and the proposal o.</title>
        <authorList>
            <person name="Jeon C.O."/>
        </authorList>
    </citation>
    <scope>NUCLEOTIDE SEQUENCE [LARGE SCALE GENOMIC DNA]</scope>
    <source>
        <strain evidence="2">BS5-3</strain>
    </source>
</reference>
<protein>
    <submittedName>
        <fullName evidence="1">DUF1444 family protein</fullName>
    </submittedName>
</protein>
<dbReference type="RefSeq" id="WP_341365462.1">
    <property type="nucleotide sequence ID" value="NZ_CP150951.2"/>
</dbReference>
<accession>A0ABZ2V002</accession>
<name>A0ABZ2V002_9RHOB</name>
<evidence type="ECO:0000313" key="2">
    <source>
        <dbReference type="Proteomes" id="UP001440612"/>
    </source>
</evidence>